<keyword evidence="3 4" id="KW-0482">Metalloprotease</keyword>
<dbReference type="Gene3D" id="3.40.390.10">
    <property type="entry name" value="Collagenase (Catalytic Domain)"/>
    <property type="match status" value="1"/>
</dbReference>
<feature type="chain" id="PRO_5005123002" description="Metalloendopeptidase" evidence="4 8">
    <location>
        <begin position="17"/>
        <end position="240"/>
    </location>
</feature>
<name>B4F319_LIMPO</name>
<dbReference type="OrthoDB" id="291007at2759"/>
<feature type="signal peptide" evidence="4 8">
    <location>
        <begin position="1"/>
        <end position="16"/>
    </location>
</feature>
<feature type="active site" evidence="3">
    <location>
        <position position="137"/>
    </location>
</feature>
<dbReference type="GO" id="GO:0004222">
    <property type="term" value="F:metalloendopeptidase activity"/>
    <property type="evidence" value="ECO:0007669"/>
    <property type="project" value="UniProtKB-UniRule"/>
</dbReference>
<organism evidence="6">
    <name type="scientific">Limulus polyphemus</name>
    <name type="common">Atlantic horseshoe crab</name>
    <dbReference type="NCBI Taxonomy" id="6850"/>
    <lineage>
        <taxon>Eukaryota</taxon>
        <taxon>Metazoa</taxon>
        <taxon>Ecdysozoa</taxon>
        <taxon>Arthropoda</taxon>
        <taxon>Chelicerata</taxon>
        <taxon>Merostomata</taxon>
        <taxon>Xiphosura</taxon>
        <taxon>Limulidae</taxon>
        <taxon>Limulus</taxon>
    </lineage>
</organism>
<dbReference type="PRINTS" id="PR00480">
    <property type="entry name" value="ASTACIN"/>
</dbReference>
<reference evidence="8" key="2">
    <citation type="submission" date="2025-05" db="UniProtKB">
        <authorList>
            <consortium name="RefSeq"/>
        </authorList>
    </citation>
    <scope>IDENTIFICATION</scope>
</reference>
<evidence type="ECO:0000256" key="1">
    <source>
        <dbReference type="ARBA" id="ARBA00011245"/>
    </source>
</evidence>
<dbReference type="InterPro" id="IPR001506">
    <property type="entry name" value="Peptidase_M12A"/>
</dbReference>
<dbReference type="EMBL" id="AM946032">
    <property type="protein sequence ID" value="CAQ16892.1"/>
    <property type="molecule type" value="mRNA"/>
</dbReference>
<keyword evidence="3 4" id="KW-0862">Zinc</keyword>
<dbReference type="PANTHER" id="PTHR10127:SF883">
    <property type="entry name" value="ZINC METALLOPROTEINASE NAS-8"/>
    <property type="match status" value="1"/>
</dbReference>
<keyword evidence="7" id="KW-1185">Reference proteome</keyword>
<protein>
    <recommendedName>
        <fullName evidence="4">Metalloendopeptidase</fullName>
        <ecNumber evidence="4">3.4.24.-</ecNumber>
    </recommendedName>
</protein>
<dbReference type="SMART" id="SM00235">
    <property type="entry name" value="ZnMc"/>
    <property type="match status" value="1"/>
</dbReference>
<sequence length="240" mass="27445">MKLMSITLLLTSAVAAHVIPLPKLALQNTDLFEGDILGIGSPEDRNAIPNDSQRWTEGAIPYVIDSSLSGLTQMIQQAMNQYHKYTCIRFKKRTTETHYVRMFKGQGCNSFVGNIHRGAQNLSLGYGCEYLGTVVHELGHAVGFWHEHTRSDRDDYLNIHWENIMNGMEIWFKKMSVFENRLLDTFDYDSIMLYGETSFSKDGRSRVMTAKDGTFLKEPYNKPGLSKSDILRINKLYECN</sequence>
<accession>B4F319</accession>
<comment type="cofactor">
    <cofactor evidence="3 4">
        <name>Zn(2+)</name>
        <dbReference type="ChEBI" id="CHEBI:29105"/>
    </cofactor>
    <text evidence="3 4">Binds 1 zinc ion per subunit.</text>
</comment>
<evidence type="ECO:0000313" key="7">
    <source>
        <dbReference type="Proteomes" id="UP000694941"/>
    </source>
</evidence>
<dbReference type="SUPFAM" id="SSF55486">
    <property type="entry name" value="Metalloproteases ('zincins'), catalytic domain"/>
    <property type="match status" value="1"/>
</dbReference>
<reference evidence="6" key="1">
    <citation type="journal article" date="2009" name="J. Mol. Biol.">
        <title>News from an ancient world: two novel astacin metalloproteases from the horseshoe crab.</title>
        <authorList>
            <person name="Becker-Pauly C."/>
            <person name="Bruns B.C."/>
            <person name="Damm O."/>
            <person name="Schutte A."/>
            <person name="Hammouti K."/>
            <person name="Burmester T."/>
            <person name="Stocker W."/>
        </authorList>
    </citation>
    <scope>NUCLEOTIDE SEQUENCE</scope>
</reference>
<dbReference type="GO" id="GO:0006508">
    <property type="term" value="P:proteolysis"/>
    <property type="evidence" value="ECO:0007669"/>
    <property type="project" value="UniProtKB-KW"/>
</dbReference>
<dbReference type="Proteomes" id="UP000694941">
    <property type="component" value="Unplaced"/>
</dbReference>
<evidence type="ECO:0000256" key="4">
    <source>
        <dbReference type="RuleBase" id="RU361183"/>
    </source>
</evidence>
<dbReference type="PROSITE" id="PS51864">
    <property type="entry name" value="ASTACIN"/>
    <property type="match status" value="1"/>
</dbReference>
<dbReference type="EC" id="3.4.24.-" evidence="4"/>
<evidence type="ECO:0000313" key="6">
    <source>
        <dbReference type="EMBL" id="CAQ16892.1"/>
    </source>
</evidence>
<dbReference type="CDD" id="cd04280">
    <property type="entry name" value="ZnMc_astacin_like"/>
    <property type="match status" value="1"/>
</dbReference>
<evidence type="ECO:0000313" key="8">
    <source>
        <dbReference type="RefSeq" id="NP_001301048.1"/>
    </source>
</evidence>
<feature type="binding site" evidence="3">
    <location>
        <position position="146"/>
    </location>
    <ligand>
        <name>Zn(2+)</name>
        <dbReference type="ChEBI" id="CHEBI:29105"/>
        <note>catalytic</note>
    </ligand>
</feature>
<gene>
    <name evidence="6 8" type="primary">astl</name>
    <name evidence="8" type="synonym">LOC106464641</name>
</gene>
<dbReference type="Pfam" id="PF01400">
    <property type="entry name" value="Astacin"/>
    <property type="match status" value="1"/>
</dbReference>
<feature type="binding site" evidence="3">
    <location>
        <position position="136"/>
    </location>
    <ligand>
        <name>Zn(2+)</name>
        <dbReference type="ChEBI" id="CHEBI:29105"/>
        <note>catalytic</note>
    </ligand>
</feature>
<keyword evidence="4 8" id="KW-0732">Signal</keyword>
<evidence type="ECO:0000259" key="5">
    <source>
        <dbReference type="PROSITE" id="PS51864"/>
    </source>
</evidence>
<dbReference type="MEROPS" id="M12.032"/>
<dbReference type="KEGG" id="lpol:106464641"/>
<comment type="subunit">
    <text evidence="1">Monomer.</text>
</comment>
<dbReference type="InterPro" id="IPR006026">
    <property type="entry name" value="Peptidase_Metallo"/>
</dbReference>
<dbReference type="PANTHER" id="PTHR10127">
    <property type="entry name" value="DISCOIDIN, CUB, EGF, LAMININ , AND ZINC METALLOPROTEASE DOMAIN CONTAINING"/>
    <property type="match status" value="1"/>
</dbReference>
<feature type="binding site" evidence="3">
    <location>
        <position position="140"/>
    </location>
    <ligand>
        <name>Zn(2+)</name>
        <dbReference type="ChEBI" id="CHEBI:29105"/>
        <note>catalytic</note>
    </ligand>
</feature>
<feature type="domain" description="Peptidase M12A" evidence="5">
    <location>
        <begin position="46"/>
        <end position="240"/>
    </location>
</feature>
<dbReference type="GO" id="GO:0008270">
    <property type="term" value="F:zinc ion binding"/>
    <property type="evidence" value="ECO:0007669"/>
    <property type="project" value="UniProtKB-UniRule"/>
</dbReference>
<dbReference type="AlphaFoldDB" id="B4F319"/>
<dbReference type="InterPro" id="IPR034035">
    <property type="entry name" value="Astacin-like_dom"/>
</dbReference>
<keyword evidence="3 4" id="KW-0645">Protease</keyword>
<comment type="caution">
    <text evidence="3">Lacks conserved residue(s) required for the propagation of feature annotation.</text>
</comment>
<evidence type="ECO:0000256" key="3">
    <source>
        <dbReference type="PROSITE-ProRule" id="PRU01211"/>
    </source>
</evidence>
<dbReference type="RefSeq" id="NP_001301048.1">
    <property type="nucleotide sequence ID" value="NM_001314119.1"/>
</dbReference>
<comment type="function">
    <text evidence="2">Zinc metalloprotease. Provoques deadhesion of endothelial cells from cell cultures, and also degradation of fibronectin, fibrinogen and gelatin in vitro. Its role in the venom is not fully understood but it might act as a spreading factor that facilitates diffusion of other venom toxins. Alternatively, it might be involved in the proteolytic processing of other venom toxins or it might play a role in extra-oral digestion of prey.</text>
</comment>
<dbReference type="GeneID" id="106464641"/>
<dbReference type="InterPro" id="IPR024079">
    <property type="entry name" value="MetalloPept_cat_dom_sf"/>
</dbReference>
<keyword evidence="3 4" id="KW-0479">Metal-binding</keyword>
<keyword evidence="3 4" id="KW-0378">Hydrolase</keyword>
<proteinExistence type="evidence at transcript level"/>
<evidence type="ECO:0000256" key="2">
    <source>
        <dbReference type="ARBA" id="ARBA00025529"/>
    </source>
</evidence>